<dbReference type="Proteomes" id="UP001055013">
    <property type="component" value="Unassembled WGS sequence"/>
</dbReference>
<proteinExistence type="predicted"/>
<gene>
    <name evidence="1" type="ORF">CBA19CS22_33730</name>
</gene>
<keyword evidence="2" id="KW-1185">Reference proteome</keyword>
<evidence type="ECO:0000313" key="1">
    <source>
        <dbReference type="EMBL" id="GJH21610.1"/>
    </source>
</evidence>
<dbReference type="EMBL" id="BPUR01000029">
    <property type="protein sequence ID" value="GJH21610.1"/>
    <property type="molecule type" value="Genomic_DNA"/>
</dbReference>
<organism evidence="1 2">
    <name type="scientific">Caballeronia novacaledonica</name>
    <dbReference type="NCBI Taxonomy" id="1544861"/>
    <lineage>
        <taxon>Bacteria</taxon>
        <taxon>Pseudomonadati</taxon>
        <taxon>Pseudomonadota</taxon>
        <taxon>Betaproteobacteria</taxon>
        <taxon>Burkholderiales</taxon>
        <taxon>Burkholderiaceae</taxon>
        <taxon>Caballeronia</taxon>
    </lineage>
</organism>
<accession>A0ACB5R3D2</accession>
<comment type="caution">
    <text evidence="1">The sequence shown here is derived from an EMBL/GenBank/DDBJ whole genome shotgun (WGS) entry which is preliminary data.</text>
</comment>
<protein>
    <submittedName>
        <fullName evidence="1">Uncharacterized protein</fullName>
    </submittedName>
</protein>
<sequence>MKPSIVIDVAHTDLPCVTTHWDDEGSTLSCEVDYSVAHGAKAEPDTLSDRLNRDFNIVARNYVLTGGTFSLVLDSQKRIKDWDIFTMPAQWIDCAFPFIEAAPGIPHLHASFDENRHAETLGVPEIFYEPNRGTLYLSWAEAITWHAIGAALALGVSSDSRMAQLRLDGVLIPKRDQKKFGS</sequence>
<evidence type="ECO:0000313" key="2">
    <source>
        <dbReference type="Proteomes" id="UP001055013"/>
    </source>
</evidence>
<reference evidence="1" key="1">
    <citation type="submission" date="2021-09" db="EMBL/GenBank/DDBJ databases">
        <title>Isolation and characterization of 3-chlorobenzoate degrading bacteria from soils in Shizuoka.</title>
        <authorList>
            <person name="Ifat A."/>
            <person name="Ogawa N."/>
            <person name="Kimbara K."/>
            <person name="Moriuchi R."/>
            <person name="Dohra H."/>
            <person name="Shintani M."/>
        </authorList>
    </citation>
    <scope>NUCLEOTIDE SEQUENCE</scope>
    <source>
        <strain evidence="1">19CS2-2</strain>
    </source>
</reference>
<name>A0ACB5R3D2_9BURK</name>